<dbReference type="Proteomes" id="UP000789405">
    <property type="component" value="Unassembled WGS sequence"/>
</dbReference>
<name>A0A9N8Z014_9GLOM</name>
<evidence type="ECO:0000313" key="1">
    <source>
        <dbReference type="EMBL" id="CAG8461759.1"/>
    </source>
</evidence>
<sequence>MKTLLYSWSSAEIWQQELRRSIALKSFEIYYSKLHPLVTFRFREPKVRLLKVGKDLVLKKDSLCIKRNEKGYS</sequence>
<protein>
    <submittedName>
        <fullName evidence="1">12970_t:CDS:1</fullName>
    </submittedName>
</protein>
<accession>A0A9N8Z014</accession>
<organism evidence="1 2">
    <name type="scientific">Dentiscutata erythropus</name>
    <dbReference type="NCBI Taxonomy" id="1348616"/>
    <lineage>
        <taxon>Eukaryota</taxon>
        <taxon>Fungi</taxon>
        <taxon>Fungi incertae sedis</taxon>
        <taxon>Mucoromycota</taxon>
        <taxon>Glomeromycotina</taxon>
        <taxon>Glomeromycetes</taxon>
        <taxon>Diversisporales</taxon>
        <taxon>Gigasporaceae</taxon>
        <taxon>Dentiscutata</taxon>
    </lineage>
</organism>
<comment type="caution">
    <text evidence="1">The sequence shown here is derived from an EMBL/GenBank/DDBJ whole genome shotgun (WGS) entry which is preliminary data.</text>
</comment>
<gene>
    <name evidence="1" type="ORF">DERYTH_LOCUS1042</name>
</gene>
<keyword evidence="2" id="KW-1185">Reference proteome</keyword>
<reference evidence="1" key="1">
    <citation type="submission" date="2021-06" db="EMBL/GenBank/DDBJ databases">
        <authorList>
            <person name="Kallberg Y."/>
            <person name="Tangrot J."/>
            <person name="Rosling A."/>
        </authorList>
    </citation>
    <scope>NUCLEOTIDE SEQUENCE</scope>
    <source>
        <strain evidence="1">MA453B</strain>
    </source>
</reference>
<proteinExistence type="predicted"/>
<dbReference type="EMBL" id="CAJVPY010000270">
    <property type="protein sequence ID" value="CAG8461759.1"/>
    <property type="molecule type" value="Genomic_DNA"/>
</dbReference>
<dbReference type="AlphaFoldDB" id="A0A9N8Z014"/>
<evidence type="ECO:0000313" key="2">
    <source>
        <dbReference type="Proteomes" id="UP000789405"/>
    </source>
</evidence>